<protein>
    <recommendedName>
        <fullName evidence="2">Stringent starvation protein B</fullName>
    </recommendedName>
</protein>
<feature type="non-terminal residue" evidence="1">
    <location>
        <position position="52"/>
    </location>
</feature>
<dbReference type="EMBL" id="UINC01116267">
    <property type="protein sequence ID" value="SVC87884.1"/>
    <property type="molecule type" value="Genomic_DNA"/>
</dbReference>
<dbReference type="SUPFAM" id="SSF101738">
    <property type="entry name" value="SspB-like"/>
    <property type="match status" value="1"/>
</dbReference>
<dbReference type="GO" id="GO:0005829">
    <property type="term" value="C:cytosol"/>
    <property type="evidence" value="ECO:0007669"/>
    <property type="project" value="TreeGrafter"/>
</dbReference>
<dbReference type="InterPro" id="IPR007481">
    <property type="entry name" value="SspB"/>
</dbReference>
<evidence type="ECO:0008006" key="2">
    <source>
        <dbReference type="Google" id="ProtNLM"/>
    </source>
</evidence>
<sequence>MSSVVPYLIRAYCDWIEESGLTPHILVDCEKTGVAVPKGFEKEGKIVLNISS</sequence>
<dbReference type="AlphaFoldDB" id="A0A382QQT2"/>
<dbReference type="GO" id="GO:0005840">
    <property type="term" value="C:ribosome"/>
    <property type="evidence" value="ECO:0007669"/>
    <property type="project" value="TreeGrafter"/>
</dbReference>
<evidence type="ECO:0000313" key="1">
    <source>
        <dbReference type="EMBL" id="SVC87884.1"/>
    </source>
</evidence>
<dbReference type="Pfam" id="PF04386">
    <property type="entry name" value="SspB"/>
    <property type="match status" value="1"/>
</dbReference>
<reference evidence="1" key="1">
    <citation type="submission" date="2018-05" db="EMBL/GenBank/DDBJ databases">
        <authorList>
            <person name="Lanie J.A."/>
            <person name="Ng W.-L."/>
            <person name="Kazmierczak K.M."/>
            <person name="Andrzejewski T.M."/>
            <person name="Davidsen T.M."/>
            <person name="Wayne K.J."/>
            <person name="Tettelin H."/>
            <person name="Glass J.I."/>
            <person name="Rusch D."/>
            <person name="Podicherti R."/>
            <person name="Tsui H.-C.T."/>
            <person name="Winkler M.E."/>
        </authorList>
    </citation>
    <scope>NUCLEOTIDE SEQUENCE</scope>
</reference>
<dbReference type="GO" id="GO:0045732">
    <property type="term" value="P:positive regulation of protein catabolic process"/>
    <property type="evidence" value="ECO:0007669"/>
    <property type="project" value="TreeGrafter"/>
</dbReference>
<dbReference type="InterPro" id="IPR036760">
    <property type="entry name" value="SspB-like_sf"/>
</dbReference>
<organism evidence="1">
    <name type="scientific">marine metagenome</name>
    <dbReference type="NCBI Taxonomy" id="408172"/>
    <lineage>
        <taxon>unclassified sequences</taxon>
        <taxon>metagenomes</taxon>
        <taxon>ecological metagenomes</taxon>
    </lineage>
</organism>
<gene>
    <name evidence="1" type="ORF">METZ01_LOCUS340738</name>
</gene>
<proteinExistence type="predicted"/>
<accession>A0A382QQT2</accession>
<name>A0A382QQT2_9ZZZZ</name>
<dbReference type="PANTHER" id="PTHR37486:SF1">
    <property type="entry name" value="STRINGENT STARVATION PROTEIN B"/>
    <property type="match status" value="1"/>
</dbReference>
<dbReference type="Gene3D" id="2.30.30.220">
    <property type="entry name" value="SspB-like"/>
    <property type="match status" value="1"/>
</dbReference>
<dbReference type="PANTHER" id="PTHR37486">
    <property type="entry name" value="STRINGENT STARVATION PROTEIN B"/>
    <property type="match status" value="1"/>
</dbReference>